<feature type="transmembrane region" description="Helical" evidence="2">
    <location>
        <begin position="45"/>
        <end position="67"/>
    </location>
</feature>
<proteinExistence type="predicted"/>
<evidence type="ECO:0000313" key="3">
    <source>
        <dbReference type="EMBL" id="CAB4126438.1"/>
    </source>
</evidence>
<name>A0A6J5KVB3_9CAUD</name>
<evidence type="ECO:0000256" key="2">
    <source>
        <dbReference type="SAM" id="Phobius"/>
    </source>
</evidence>
<dbReference type="EMBL" id="LR796197">
    <property type="protein sequence ID" value="CAB4126438.1"/>
    <property type="molecule type" value="Genomic_DNA"/>
</dbReference>
<sequence length="69" mass="7727">MSNEIDPIQYGKLIAQVQNLQDKVENLETDIKTLLELANRSKGGFWAGMTIASFLGGLVTFFMHNILNK</sequence>
<keyword evidence="2" id="KW-0812">Transmembrane</keyword>
<accession>A0A6J5KVB3</accession>
<keyword evidence="2" id="KW-0472">Membrane</keyword>
<feature type="coiled-coil region" evidence="1">
    <location>
        <begin position="10"/>
        <end position="37"/>
    </location>
</feature>
<keyword evidence="1" id="KW-0175">Coiled coil</keyword>
<organism evidence="3">
    <name type="scientific">uncultured Caudovirales phage</name>
    <dbReference type="NCBI Taxonomy" id="2100421"/>
    <lineage>
        <taxon>Viruses</taxon>
        <taxon>Duplodnaviria</taxon>
        <taxon>Heunggongvirae</taxon>
        <taxon>Uroviricota</taxon>
        <taxon>Caudoviricetes</taxon>
        <taxon>Peduoviridae</taxon>
        <taxon>Maltschvirus</taxon>
        <taxon>Maltschvirus maltsch</taxon>
    </lineage>
</organism>
<reference evidence="3" key="1">
    <citation type="submission" date="2020-04" db="EMBL/GenBank/DDBJ databases">
        <authorList>
            <person name="Chiriac C."/>
            <person name="Salcher M."/>
            <person name="Ghai R."/>
            <person name="Kavagutti S V."/>
        </authorList>
    </citation>
    <scope>NUCLEOTIDE SEQUENCE</scope>
</reference>
<evidence type="ECO:0000256" key="1">
    <source>
        <dbReference type="SAM" id="Coils"/>
    </source>
</evidence>
<protein>
    <submittedName>
        <fullName evidence="3">Uncharacterized protein</fullName>
    </submittedName>
</protein>
<keyword evidence="2" id="KW-1133">Transmembrane helix</keyword>
<gene>
    <name evidence="3" type="ORF">UFOVP89_56</name>
</gene>